<keyword evidence="1" id="KW-1133">Transmembrane helix</keyword>
<dbReference type="Proteomes" id="UP000324222">
    <property type="component" value="Unassembled WGS sequence"/>
</dbReference>
<name>A0A5B7JCE1_PORTR</name>
<gene>
    <name evidence="2" type="ORF">E2C01_086047</name>
</gene>
<dbReference type="EMBL" id="VSRR010086350">
    <property type="protein sequence ID" value="MPC91037.1"/>
    <property type="molecule type" value="Genomic_DNA"/>
</dbReference>
<protein>
    <submittedName>
        <fullName evidence="2">Uncharacterized protein</fullName>
    </submittedName>
</protein>
<keyword evidence="1" id="KW-0472">Membrane</keyword>
<feature type="transmembrane region" description="Helical" evidence="1">
    <location>
        <begin position="75"/>
        <end position="97"/>
    </location>
</feature>
<keyword evidence="1" id="KW-0812">Transmembrane</keyword>
<evidence type="ECO:0000256" key="1">
    <source>
        <dbReference type="SAM" id="Phobius"/>
    </source>
</evidence>
<proteinExistence type="predicted"/>
<evidence type="ECO:0000313" key="3">
    <source>
        <dbReference type="Proteomes" id="UP000324222"/>
    </source>
</evidence>
<organism evidence="2 3">
    <name type="scientific">Portunus trituberculatus</name>
    <name type="common">Swimming crab</name>
    <name type="synonym">Neptunus trituberculatus</name>
    <dbReference type="NCBI Taxonomy" id="210409"/>
    <lineage>
        <taxon>Eukaryota</taxon>
        <taxon>Metazoa</taxon>
        <taxon>Ecdysozoa</taxon>
        <taxon>Arthropoda</taxon>
        <taxon>Crustacea</taxon>
        <taxon>Multicrustacea</taxon>
        <taxon>Malacostraca</taxon>
        <taxon>Eumalacostraca</taxon>
        <taxon>Eucarida</taxon>
        <taxon>Decapoda</taxon>
        <taxon>Pleocyemata</taxon>
        <taxon>Brachyura</taxon>
        <taxon>Eubrachyura</taxon>
        <taxon>Portunoidea</taxon>
        <taxon>Portunidae</taxon>
        <taxon>Portuninae</taxon>
        <taxon>Portunus</taxon>
    </lineage>
</organism>
<comment type="caution">
    <text evidence="2">The sequence shown here is derived from an EMBL/GenBank/DDBJ whole genome shotgun (WGS) entry which is preliminary data.</text>
</comment>
<keyword evidence="3" id="KW-1185">Reference proteome</keyword>
<dbReference type="AlphaFoldDB" id="A0A5B7JCE1"/>
<reference evidence="2 3" key="1">
    <citation type="submission" date="2019-05" db="EMBL/GenBank/DDBJ databases">
        <title>Another draft genome of Portunus trituberculatus and its Hox gene families provides insights of decapod evolution.</title>
        <authorList>
            <person name="Jeong J.-H."/>
            <person name="Song I."/>
            <person name="Kim S."/>
            <person name="Choi T."/>
            <person name="Kim D."/>
            <person name="Ryu S."/>
            <person name="Kim W."/>
        </authorList>
    </citation>
    <scope>NUCLEOTIDE SEQUENCE [LARGE SCALE GENOMIC DNA]</scope>
    <source>
        <tissue evidence="2">Muscle</tissue>
    </source>
</reference>
<evidence type="ECO:0000313" key="2">
    <source>
        <dbReference type="EMBL" id="MPC91037.1"/>
    </source>
</evidence>
<accession>A0A5B7JCE1</accession>
<sequence>MEESKYPLVILFNQSSNYTHFVNSLLRINGAGGEEEEAEEEEESPGRVPPITCQYLSLPLLFYHYRAVMPLPSPISFFLFPLPLCPSVFPFLFLTLFSFSSLSGVAAHPPLHIQA</sequence>